<evidence type="ECO:0000313" key="3">
    <source>
        <dbReference type="Proteomes" id="UP000002408"/>
    </source>
</evidence>
<dbReference type="Gene3D" id="3.40.50.10210">
    <property type="match status" value="1"/>
</dbReference>
<dbReference type="NCBIfam" id="TIGR00303">
    <property type="entry name" value="nicotinate mononucleotide-dependent phosphoribosyltransferase CobT"/>
    <property type="match status" value="1"/>
</dbReference>
<dbReference type="CDD" id="cd02439">
    <property type="entry name" value="DMB-PRT_CobT"/>
    <property type="match status" value="1"/>
</dbReference>
<dbReference type="STRING" id="456442.Mboo_0703"/>
<protein>
    <recommendedName>
        <fullName evidence="1">UPF0284 protein Mboo_0703</fullName>
    </recommendedName>
</protein>
<dbReference type="RefSeq" id="WP_012106243.1">
    <property type="nucleotide sequence ID" value="NC_009712.1"/>
</dbReference>
<dbReference type="GO" id="GO:0008939">
    <property type="term" value="F:nicotinate-nucleotide-dimethylbenzimidazole phosphoribosyltransferase activity"/>
    <property type="evidence" value="ECO:0007669"/>
    <property type="project" value="InterPro"/>
</dbReference>
<dbReference type="HAMAP" id="MF_01086">
    <property type="entry name" value="UPF0284"/>
    <property type="match status" value="1"/>
</dbReference>
<dbReference type="InterPro" id="IPR002805">
    <property type="entry name" value="Nict_dMeBzImd_PRibTrfase_arc"/>
</dbReference>
<dbReference type="HOGENOM" id="CLU_053134_0_0_2"/>
<evidence type="ECO:0000313" key="2">
    <source>
        <dbReference type="EMBL" id="ABS55221.1"/>
    </source>
</evidence>
<accession>A7I660</accession>
<keyword evidence="3" id="KW-1185">Reference proteome</keyword>
<comment type="similarity">
    <text evidence="1">Belongs to the UPF0284 family.</text>
</comment>
<dbReference type="eggNOG" id="arCOG04272">
    <property type="taxonomic scope" value="Archaea"/>
</dbReference>
<gene>
    <name evidence="2" type="ordered locus">Mboo_0703</name>
</gene>
<dbReference type="GeneID" id="5411557"/>
<keyword evidence="2" id="KW-0328">Glycosyltransferase</keyword>
<dbReference type="NCBIfam" id="NF003372">
    <property type="entry name" value="PRK04447.1-5"/>
    <property type="match status" value="1"/>
</dbReference>
<dbReference type="InterPro" id="IPR036087">
    <property type="entry name" value="Nict_dMeBzImd_PRibTrfase_sf"/>
</dbReference>
<dbReference type="PANTHER" id="PTHR38811:SF1">
    <property type="entry name" value="UPF0284 PROTEIN SLL1500"/>
    <property type="match status" value="1"/>
</dbReference>
<evidence type="ECO:0000256" key="1">
    <source>
        <dbReference type="HAMAP-Rule" id="MF_01086"/>
    </source>
</evidence>
<sequence>MILSVSMAFLTGVPNFSGKRPAFCVILGNTLLSTIPGISGAGPTPEQTLLTPNLDAELVTNGRIANPDIKPNTPTGCPTPATITRAMIELTGIAPVFINAGLHNPLTVPYLDALGSVGNDPRTGDAIPRAHQIFSQGRNIGKILSGMGDLLILGECVPGGTTTALCVLRALGYPAAVSSSFVDNPRDQKERICREVLTGLTPEMRRDPLAIVQRVGDPMIPVAVGIASTYSGTLVLAGGTQMLAVCGVIKAMNGRLPSVATTVYVRDDGSANVQELADMMGVTVYYVDPTFGELGHDGLARYCTGEVKEGTGAGGAMFMASVMGFTPEQIKDKIYNTVLAYR</sequence>
<dbReference type="Proteomes" id="UP000002408">
    <property type="component" value="Chromosome"/>
</dbReference>
<reference evidence="3" key="1">
    <citation type="journal article" date="2015" name="Microbiology">
        <title>Genome of Methanoregula boonei 6A8 reveals adaptations to oligotrophic peatland environments.</title>
        <authorList>
            <person name="Braeuer S."/>
            <person name="Cadillo-Quiroz H."/>
            <person name="Kyrpides N."/>
            <person name="Woyke T."/>
            <person name="Goodwin L."/>
            <person name="Detter C."/>
            <person name="Podell S."/>
            <person name="Yavitt J.B."/>
            <person name="Zinder S.H."/>
        </authorList>
    </citation>
    <scope>NUCLEOTIDE SEQUENCE [LARGE SCALE GENOMIC DNA]</scope>
    <source>
        <strain evidence="3">DSM 21154 / JCM 14090 / 6A8</strain>
    </source>
</reference>
<name>A7I660_METB6</name>
<dbReference type="InterPro" id="IPR003200">
    <property type="entry name" value="Nict_dMeBzImd_PRibTrfase"/>
</dbReference>
<dbReference type="AlphaFoldDB" id="A7I660"/>
<dbReference type="PANTHER" id="PTHR38811">
    <property type="match status" value="1"/>
</dbReference>
<dbReference type="KEGG" id="mbn:Mboo_0703"/>
<keyword evidence="2" id="KW-0808">Transferase</keyword>
<organism evidence="2 3">
    <name type="scientific">Methanoregula boonei (strain DSM 21154 / JCM 14090 / 6A8)</name>
    <dbReference type="NCBI Taxonomy" id="456442"/>
    <lineage>
        <taxon>Archaea</taxon>
        <taxon>Methanobacteriati</taxon>
        <taxon>Methanobacteriota</taxon>
        <taxon>Stenosarchaea group</taxon>
        <taxon>Methanomicrobia</taxon>
        <taxon>Methanomicrobiales</taxon>
        <taxon>Methanoregulaceae</taxon>
        <taxon>Methanoregula</taxon>
    </lineage>
</organism>
<dbReference type="SUPFAM" id="SSF52733">
    <property type="entry name" value="Nicotinate mononucleotide:5,6-dimethylbenzimidazole phosphoribosyltransferase (CobT)"/>
    <property type="match status" value="1"/>
</dbReference>
<dbReference type="EMBL" id="CP000780">
    <property type="protein sequence ID" value="ABS55221.1"/>
    <property type="molecule type" value="Genomic_DNA"/>
</dbReference>
<proteinExistence type="inferred from homology"/>